<dbReference type="InterPro" id="IPR011991">
    <property type="entry name" value="ArsR-like_HTH"/>
</dbReference>
<reference evidence="1 2" key="1">
    <citation type="journal article" date="2019" name="Int. J. Syst. Evol. Microbiol.">
        <title>The Global Catalogue of Microorganisms (GCM) 10K type strain sequencing project: providing services to taxonomists for standard genome sequencing and annotation.</title>
        <authorList>
            <consortium name="The Broad Institute Genomics Platform"/>
            <consortium name="The Broad Institute Genome Sequencing Center for Infectious Disease"/>
            <person name="Wu L."/>
            <person name="Ma J."/>
        </authorList>
    </citation>
    <scope>NUCLEOTIDE SEQUENCE [LARGE SCALE GENOMIC DNA]</scope>
    <source>
        <strain evidence="1 2">LMG 29247</strain>
    </source>
</reference>
<accession>A0ABD5SMU6</accession>
<dbReference type="InterPro" id="IPR036388">
    <property type="entry name" value="WH-like_DNA-bd_sf"/>
</dbReference>
<dbReference type="SUPFAM" id="SSF46785">
    <property type="entry name" value="Winged helix' DNA-binding domain"/>
    <property type="match status" value="1"/>
</dbReference>
<organism evidence="1 2">
    <name type="scientific">Natrinema soli</name>
    <dbReference type="NCBI Taxonomy" id="1930624"/>
    <lineage>
        <taxon>Archaea</taxon>
        <taxon>Methanobacteriati</taxon>
        <taxon>Methanobacteriota</taxon>
        <taxon>Stenosarchaea group</taxon>
        <taxon>Halobacteria</taxon>
        <taxon>Halobacteriales</taxon>
        <taxon>Natrialbaceae</taxon>
        <taxon>Natrinema</taxon>
    </lineage>
</organism>
<dbReference type="RefSeq" id="WP_273737862.1">
    <property type="nucleotide sequence ID" value="NZ_JAQIVI010000098.1"/>
</dbReference>
<dbReference type="Proteomes" id="UP001596383">
    <property type="component" value="Unassembled WGS sequence"/>
</dbReference>
<comment type="caution">
    <text evidence="1">The sequence shown here is derived from an EMBL/GenBank/DDBJ whole genome shotgun (WGS) entry which is preliminary data.</text>
</comment>
<dbReference type="CDD" id="cd00090">
    <property type="entry name" value="HTH_ARSR"/>
    <property type="match status" value="1"/>
</dbReference>
<keyword evidence="2" id="KW-1185">Reference proteome</keyword>
<evidence type="ECO:0000313" key="1">
    <source>
        <dbReference type="EMBL" id="MFC6764808.1"/>
    </source>
</evidence>
<evidence type="ECO:0000313" key="2">
    <source>
        <dbReference type="Proteomes" id="UP001596383"/>
    </source>
</evidence>
<gene>
    <name evidence="1" type="ORF">ACFQE6_07165</name>
</gene>
<sequence length="153" mass="18138">MATEEIEINSKADFLRVSLYWVVGESEWNGREERDRSTDEKRNDPTIEWDKFEKQNSPTYIRTLYASKARQDLADFFLDLRWSEEYQPLSKQNIIDHTGLQRKTVIEHIDVLVDMGIVNEVKEGRWPKYEPAVDKETYQIVLEANQVLGEYYS</sequence>
<dbReference type="EMBL" id="JBHSWV010000098">
    <property type="protein sequence ID" value="MFC6764808.1"/>
    <property type="molecule type" value="Genomic_DNA"/>
</dbReference>
<name>A0ABD5SMU6_9EURY</name>
<proteinExistence type="predicted"/>
<dbReference type="AlphaFoldDB" id="A0ABD5SMU6"/>
<dbReference type="InterPro" id="IPR036390">
    <property type="entry name" value="WH_DNA-bd_sf"/>
</dbReference>
<dbReference type="Gene3D" id="1.10.10.10">
    <property type="entry name" value="Winged helix-like DNA-binding domain superfamily/Winged helix DNA-binding domain"/>
    <property type="match status" value="1"/>
</dbReference>
<protein>
    <submittedName>
        <fullName evidence="1">Winged helix-turn-helix domain-containing protein</fullName>
    </submittedName>
</protein>